<dbReference type="AlphaFoldDB" id="X0T6W9"/>
<name>X0T6W9_9ZZZZ</name>
<gene>
    <name evidence="7" type="ORF">S01H1_22486</name>
</gene>
<evidence type="ECO:0000256" key="4">
    <source>
        <dbReference type="ARBA" id="ARBA00022989"/>
    </source>
</evidence>
<evidence type="ECO:0000256" key="1">
    <source>
        <dbReference type="ARBA" id="ARBA00022475"/>
    </source>
</evidence>
<comment type="caution">
    <text evidence="7">The sequence shown here is derived from an EMBL/GenBank/DDBJ whole genome shotgun (WGS) entry which is preliminary data.</text>
</comment>
<feature type="transmembrane region" description="Helical" evidence="6">
    <location>
        <begin position="127"/>
        <end position="147"/>
    </location>
</feature>
<dbReference type="InterPro" id="IPR001640">
    <property type="entry name" value="Lgt"/>
</dbReference>
<dbReference type="PANTHER" id="PTHR30589">
    <property type="entry name" value="PROLIPOPROTEIN DIACYLGLYCERYL TRANSFERASE"/>
    <property type="match status" value="1"/>
</dbReference>
<evidence type="ECO:0000256" key="2">
    <source>
        <dbReference type="ARBA" id="ARBA00022679"/>
    </source>
</evidence>
<dbReference type="GO" id="GO:0005886">
    <property type="term" value="C:plasma membrane"/>
    <property type="evidence" value="ECO:0007669"/>
    <property type="project" value="InterPro"/>
</dbReference>
<sequence length="189" mass="19801">SLLLLIDATVLGGTLTHAVGRVGCLTFGCCFGRPSNSPLAIRYDNPLAKAARVAGLRGIPIHPVPLYEAVPNLGLFILLNAVALAGSREGVPAALYLVIYGSGRFLLEFLRYELSDDRIGPLARSQWLSLVQAGAGAALLVALWSASGPASPSIGETDAQALLLLPLLTVCAALVFLAYSLHRGSIGRW</sequence>
<dbReference type="GO" id="GO:0042158">
    <property type="term" value="P:lipoprotein biosynthetic process"/>
    <property type="evidence" value="ECO:0007669"/>
    <property type="project" value="InterPro"/>
</dbReference>
<dbReference type="GO" id="GO:0008961">
    <property type="term" value="F:phosphatidylglycerol-prolipoprotein diacylglyceryl transferase activity"/>
    <property type="evidence" value="ECO:0007669"/>
    <property type="project" value="InterPro"/>
</dbReference>
<keyword evidence="3 6" id="KW-0812">Transmembrane</keyword>
<keyword evidence="2" id="KW-0808">Transferase</keyword>
<dbReference type="Pfam" id="PF01790">
    <property type="entry name" value="LGT"/>
    <property type="match status" value="1"/>
</dbReference>
<keyword evidence="5 6" id="KW-0472">Membrane</keyword>
<reference evidence="7" key="1">
    <citation type="journal article" date="2014" name="Front. Microbiol.">
        <title>High frequency of phylogenetically diverse reductive dehalogenase-homologous genes in deep subseafloor sedimentary metagenomes.</title>
        <authorList>
            <person name="Kawai M."/>
            <person name="Futagami T."/>
            <person name="Toyoda A."/>
            <person name="Takaki Y."/>
            <person name="Nishi S."/>
            <person name="Hori S."/>
            <person name="Arai W."/>
            <person name="Tsubouchi T."/>
            <person name="Morono Y."/>
            <person name="Uchiyama I."/>
            <person name="Ito T."/>
            <person name="Fujiyama A."/>
            <person name="Inagaki F."/>
            <person name="Takami H."/>
        </authorList>
    </citation>
    <scope>NUCLEOTIDE SEQUENCE</scope>
    <source>
        <strain evidence="7">Expedition CK06-06</strain>
    </source>
</reference>
<evidence type="ECO:0000313" key="7">
    <source>
        <dbReference type="EMBL" id="GAF89243.1"/>
    </source>
</evidence>
<evidence type="ECO:0000256" key="5">
    <source>
        <dbReference type="ARBA" id="ARBA00023136"/>
    </source>
</evidence>
<keyword evidence="4 6" id="KW-1133">Transmembrane helix</keyword>
<evidence type="ECO:0008006" key="8">
    <source>
        <dbReference type="Google" id="ProtNLM"/>
    </source>
</evidence>
<proteinExistence type="predicted"/>
<protein>
    <recommendedName>
        <fullName evidence="8">Prolipoprotein diacylglyceryl transferase</fullName>
    </recommendedName>
</protein>
<feature type="transmembrane region" description="Helical" evidence="6">
    <location>
        <begin position="159"/>
        <end position="181"/>
    </location>
</feature>
<accession>X0T6W9</accession>
<evidence type="ECO:0000256" key="3">
    <source>
        <dbReference type="ARBA" id="ARBA00022692"/>
    </source>
</evidence>
<organism evidence="7">
    <name type="scientific">marine sediment metagenome</name>
    <dbReference type="NCBI Taxonomy" id="412755"/>
    <lineage>
        <taxon>unclassified sequences</taxon>
        <taxon>metagenomes</taxon>
        <taxon>ecological metagenomes</taxon>
    </lineage>
</organism>
<feature type="non-terminal residue" evidence="7">
    <location>
        <position position="1"/>
    </location>
</feature>
<evidence type="ECO:0000256" key="6">
    <source>
        <dbReference type="SAM" id="Phobius"/>
    </source>
</evidence>
<keyword evidence="1" id="KW-1003">Cell membrane</keyword>
<dbReference type="PANTHER" id="PTHR30589:SF0">
    <property type="entry name" value="PHOSPHATIDYLGLYCEROL--PROLIPOPROTEIN DIACYLGLYCERYL TRANSFERASE"/>
    <property type="match status" value="1"/>
</dbReference>
<dbReference type="EMBL" id="BARS01012699">
    <property type="protein sequence ID" value="GAF89243.1"/>
    <property type="molecule type" value="Genomic_DNA"/>
</dbReference>